<keyword evidence="2" id="KW-1185">Reference proteome</keyword>
<accession>A0A0R1LIT9</accession>
<dbReference type="Proteomes" id="UP000051955">
    <property type="component" value="Unassembled WGS sequence"/>
</dbReference>
<organism evidence="1 2">
    <name type="scientific">Levilactobacillus acidifarinae DSM 19394 = JCM 15949</name>
    <dbReference type="NCBI Taxonomy" id="1423715"/>
    <lineage>
        <taxon>Bacteria</taxon>
        <taxon>Bacillati</taxon>
        <taxon>Bacillota</taxon>
        <taxon>Bacilli</taxon>
        <taxon>Lactobacillales</taxon>
        <taxon>Lactobacillaceae</taxon>
        <taxon>Levilactobacillus</taxon>
    </lineage>
</organism>
<gene>
    <name evidence="1" type="ORF">FD25_GL002291</name>
</gene>
<sequence>MFNSDQFINKFYRYINLLLFIMIDHHAKIASELSNIDYLKQPKNNLGVMIYD</sequence>
<reference evidence="1 2" key="1">
    <citation type="journal article" date="2015" name="Genome Announc.">
        <title>Expanding the biotechnology potential of lactobacilli through comparative genomics of 213 strains and associated genera.</title>
        <authorList>
            <person name="Sun Z."/>
            <person name="Harris H.M."/>
            <person name="McCann A."/>
            <person name="Guo C."/>
            <person name="Argimon S."/>
            <person name="Zhang W."/>
            <person name="Yang X."/>
            <person name="Jeffery I.B."/>
            <person name="Cooney J.C."/>
            <person name="Kagawa T.F."/>
            <person name="Liu W."/>
            <person name="Song Y."/>
            <person name="Salvetti E."/>
            <person name="Wrobel A."/>
            <person name="Rasinkangas P."/>
            <person name="Parkhill J."/>
            <person name="Rea M.C."/>
            <person name="O'Sullivan O."/>
            <person name="Ritari J."/>
            <person name="Douillard F.P."/>
            <person name="Paul Ross R."/>
            <person name="Yang R."/>
            <person name="Briner A.E."/>
            <person name="Felis G.E."/>
            <person name="de Vos W.M."/>
            <person name="Barrangou R."/>
            <person name="Klaenhammer T.R."/>
            <person name="Caufield P.W."/>
            <person name="Cui Y."/>
            <person name="Zhang H."/>
            <person name="O'Toole P.W."/>
        </authorList>
    </citation>
    <scope>NUCLEOTIDE SEQUENCE [LARGE SCALE GENOMIC DNA]</scope>
    <source>
        <strain evidence="1 2">DSM 19394</strain>
    </source>
</reference>
<evidence type="ECO:0000313" key="1">
    <source>
        <dbReference type="EMBL" id="KRK95835.1"/>
    </source>
</evidence>
<proteinExistence type="predicted"/>
<dbReference type="PATRIC" id="fig|1423715.3.peg.2366"/>
<comment type="caution">
    <text evidence="1">The sequence shown here is derived from an EMBL/GenBank/DDBJ whole genome shotgun (WGS) entry which is preliminary data.</text>
</comment>
<name>A0A0R1LIT9_9LACO</name>
<protein>
    <submittedName>
        <fullName evidence="1">Uncharacterized protein</fullName>
    </submittedName>
</protein>
<dbReference type="AlphaFoldDB" id="A0A0R1LIT9"/>
<dbReference type="STRING" id="1423715.FD25_GL002291"/>
<dbReference type="EMBL" id="AZDV01000005">
    <property type="protein sequence ID" value="KRK95835.1"/>
    <property type="molecule type" value="Genomic_DNA"/>
</dbReference>
<evidence type="ECO:0000313" key="2">
    <source>
        <dbReference type="Proteomes" id="UP000051955"/>
    </source>
</evidence>